<reference evidence="13 16" key="2">
    <citation type="submission" date="2020-08" db="EMBL/GenBank/DDBJ databases">
        <title>Clostridia isolated from Swiss meat.</title>
        <authorList>
            <person name="Wambui J."/>
            <person name="Stevens M.J.A."/>
            <person name="Stephan R."/>
        </authorList>
    </citation>
    <scope>NUCLEOTIDE SEQUENCE [LARGE SCALE GENOMIC DNA]</scope>
    <source>
        <strain evidence="13 16">CM001</strain>
    </source>
</reference>
<evidence type="ECO:0000256" key="2">
    <source>
        <dbReference type="ARBA" id="ARBA00004651"/>
    </source>
</evidence>
<dbReference type="PROSITE" id="PS50109">
    <property type="entry name" value="HIS_KIN"/>
    <property type="match status" value="1"/>
</dbReference>
<dbReference type="OrthoDB" id="9780487at2"/>
<evidence type="ECO:0000256" key="9">
    <source>
        <dbReference type="ARBA" id="ARBA00023012"/>
    </source>
</evidence>
<gene>
    <name evidence="13" type="ORF">H7E68_04575</name>
    <name evidence="14" type="ORF">SAMN04488529_10178</name>
</gene>
<dbReference type="GO" id="GO:0005886">
    <property type="term" value="C:plasma membrane"/>
    <property type="evidence" value="ECO:0007669"/>
    <property type="project" value="UniProtKB-SubCell"/>
</dbReference>
<evidence type="ECO:0000313" key="13">
    <source>
        <dbReference type="EMBL" id="MBB6714010.1"/>
    </source>
</evidence>
<evidence type="ECO:0000256" key="10">
    <source>
        <dbReference type="ARBA" id="ARBA00023136"/>
    </source>
</evidence>
<dbReference type="STRING" id="94869.SAMN04488529_10178"/>
<keyword evidence="5" id="KW-0808">Transferase</keyword>
<feature type="transmembrane region" description="Helical" evidence="11">
    <location>
        <begin position="12"/>
        <end position="31"/>
    </location>
</feature>
<dbReference type="GO" id="GO:0016036">
    <property type="term" value="P:cellular response to phosphate starvation"/>
    <property type="evidence" value="ECO:0007669"/>
    <property type="project" value="TreeGrafter"/>
</dbReference>
<dbReference type="RefSeq" id="WP_089964751.1">
    <property type="nucleotide sequence ID" value="NZ_FNJM01000001.1"/>
</dbReference>
<protein>
    <recommendedName>
        <fullName evidence="3">histidine kinase</fullName>
        <ecNumber evidence="3">2.7.13.3</ecNumber>
    </recommendedName>
</protein>
<dbReference type="EC" id="2.7.13.3" evidence="3"/>
<evidence type="ECO:0000256" key="11">
    <source>
        <dbReference type="SAM" id="Phobius"/>
    </source>
</evidence>
<sequence length="338" mass="39672">MNFISYIKNKIILLGINLMIFLFFSFLFYIYKVDLAFIILIFIIWLLPIVSYLVIDYYNRKQYYKIVLSSLDNLDKKTLIGEVIEESSFVDGQILYTVIKEISKYMNDEISKERFSKQEYREYIETWVHEIKIPISSSKLVIENNKHKSTLSILEELNKVEGLIDQALYYARSNDVEKDYIIKEFYLKSCINTVIKKNSKYFIQNKIKLEMDEIKETVFSDVKWVEFILNQIINNSIKYSKIKDSVIKIYTIKNEHSVILYIEDNGIGIEEKDIRKVFTKGFTGASGRVYEKSTGIGLYLCKKLCKKIGLTINISSQINKGTKVEIIFPKSKMMILES</sequence>
<dbReference type="Gene3D" id="3.30.565.10">
    <property type="entry name" value="Histidine kinase-like ATPase, C-terminal domain"/>
    <property type="match status" value="1"/>
</dbReference>
<keyword evidence="7 14" id="KW-0418">Kinase</keyword>
<dbReference type="InterPro" id="IPR003594">
    <property type="entry name" value="HATPase_dom"/>
</dbReference>
<dbReference type="PANTHER" id="PTHR45453">
    <property type="entry name" value="PHOSPHATE REGULON SENSOR PROTEIN PHOR"/>
    <property type="match status" value="1"/>
</dbReference>
<reference evidence="14 15" key="1">
    <citation type="submission" date="2016-10" db="EMBL/GenBank/DDBJ databases">
        <authorList>
            <person name="de Groot N.N."/>
        </authorList>
    </citation>
    <scope>NUCLEOTIDE SEQUENCE [LARGE SCALE GENOMIC DNA]</scope>
    <source>
        <strain evidence="14 15">DSM 12272</strain>
    </source>
</reference>
<comment type="catalytic activity">
    <reaction evidence="1">
        <text>ATP + protein L-histidine = ADP + protein N-phospho-L-histidine.</text>
        <dbReference type="EC" id="2.7.13.3"/>
    </reaction>
</comment>
<evidence type="ECO:0000256" key="8">
    <source>
        <dbReference type="ARBA" id="ARBA00022989"/>
    </source>
</evidence>
<dbReference type="SUPFAM" id="SSF55874">
    <property type="entry name" value="ATPase domain of HSP90 chaperone/DNA topoisomerase II/histidine kinase"/>
    <property type="match status" value="1"/>
</dbReference>
<evidence type="ECO:0000313" key="16">
    <source>
        <dbReference type="Proteomes" id="UP000585258"/>
    </source>
</evidence>
<keyword evidence="8 11" id="KW-1133">Transmembrane helix</keyword>
<feature type="transmembrane region" description="Helical" evidence="11">
    <location>
        <begin position="37"/>
        <end position="55"/>
    </location>
</feature>
<keyword evidence="9" id="KW-0902">Two-component regulatory system</keyword>
<keyword evidence="10 11" id="KW-0472">Membrane</keyword>
<keyword evidence="4" id="KW-1003">Cell membrane</keyword>
<dbReference type="Pfam" id="PF02518">
    <property type="entry name" value="HATPase_c"/>
    <property type="match status" value="1"/>
</dbReference>
<evidence type="ECO:0000256" key="7">
    <source>
        <dbReference type="ARBA" id="ARBA00022777"/>
    </source>
</evidence>
<comment type="subcellular location">
    <subcellularLocation>
        <location evidence="2">Cell membrane</location>
        <topology evidence="2">Multi-pass membrane protein</topology>
    </subcellularLocation>
</comment>
<dbReference type="InterPro" id="IPR005467">
    <property type="entry name" value="His_kinase_dom"/>
</dbReference>
<proteinExistence type="predicted"/>
<dbReference type="PANTHER" id="PTHR45453:SF2">
    <property type="entry name" value="HISTIDINE KINASE"/>
    <property type="match status" value="1"/>
</dbReference>
<dbReference type="EMBL" id="FNJM01000001">
    <property type="protein sequence ID" value="SDO66682.1"/>
    <property type="molecule type" value="Genomic_DNA"/>
</dbReference>
<dbReference type="GO" id="GO:0000155">
    <property type="term" value="F:phosphorelay sensor kinase activity"/>
    <property type="evidence" value="ECO:0007669"/>
    <property type="project" value="TreeGrafter"/>
</dbReference>
<name>A0A1H0LEY8_9CLOT</name>
<dbReference type="PRINTS" id="PR00344">
    <property type="entry name" value="BCTRLSENSOR"/>
</dbReference>
<dbReference type="EMBL" id="JACKWY010000002">
    <property type="protein sequence ID" value="MBB6714010.1"/>
    <property type="molecule type" value="Genomic_DNA"/>
</dbReference>
<dbReference type="SMART" id="SM00387">
    <property type="entry name" value="HATPase_c"/>
    <property type="match status" value="1"/>
</dbReference>
<dbReference type="InterPro" id="IPR050351">
    <property type="entry name" value="BphY/WalK/GraS-like"/>
</dbReference>
<dbReference type="Proteomes" id="UP000585258">
    <property type="component" value="Unassembled WGS sequence"/>
</dbReference>
<evidence type="ECO:0000256" key="1">
    <source>
        <dbReference type="ARBA" id="ARBA00000085"/>
    </source>
</evidence>
<evidence type="ECO:0000256" key="5">
    <source>
        <dbReference type="ARBA" id="ARBA00022679"/>
    </source>
</evidence>
<accession>A0A1H0LEY8</accession>
<evidence type="ECO:0000256" key="6">
    <source>
        <dbReference type="ARBA" id="ARBA00022692"/>
    </source>
</evidence>
<keyword evidence="15" id="KW-1185">Reference proteome</keyword>
<evidence type="ECO:0000256" key="3">
    <source>
        <dbReference type="ARBA" id="ARBA00012438"/>
    </source>
</evidence>
<dbReference type="InterPro" id="IPR036890">
    <property type="entry name" value="HATPase_C_sf"/>
</dbReference>
<evidence type="ECO:0000256" key="4">
    <source>
        <dbReference type="ARBA" id="ARBA00022475"/>
    </source>
</evidence>
<keyword evidence="6 11" id="KW-0812">Transmembrane</keyword>
<dbReference type="InterPro" id="IPR004358">
    <property type="entry name" value="Sig_transdc_His_kin-like_C"/>
</dbReference>
<dbReference type="GO" id="GO:0004721">
    <property type="term" value="F:phosphoprotein phosphatase activity"/>
    <property type="evidence" value="ECO:0007669"/>
    <property type="project" value="TreeGrafter"/>
</dbReference>
<dbReference type="AlphaFoldDB" id="A0A1H0LEY8"/>
<evidence type="ECO:0000259" key="12">
    <source>
        <dbReference type="PROSITE" id="PS50109"/>
    </source>
</evidence>
<organism evidence="14 15">
    <name type="scientific">Clostridium gasigenes</name>
    <dbReference type="NCBI Taxonomy" id="94869"/>
    <lineage>
        <taxon>Bacteria</taxon>
        <taxon>Bacillati</taxon>
        <taxon>Bacillota</taxon>
        <taxon>Clostridia</taxon>
        <taxon>Eubacteriales</taxon>
        <taxon>Clostridiaceae</taxon>
        <taxon>Clostridium</taxon>
    </lineage>
</organism>
<evidence type="ECO:0000313" key="14">
    <source>
        <dbReference type="EMBL" id="SDO66682.1"/>
    </source>
</evidence>
<feature type="domain" description="Histidine kinase" evidence="12">
    <location>
        <begin position="126"/>
        <end position="332"/>
    </location>
</feature>
<evidence type="ECO:0000313" key="15">
    <source>
        <dbReference type="Proteomes" id="UP000198597"/>
    </source>
</evidence>
<dbReference type="Proteomes" id="UP000198597">
    <property type="component" value="Unassembled WGS sequence"/>
</dbReference>